<reference evidence="1" key="1">
    <citation type="submission" date="2021-01" db="EMBL/GenBank/DDBJ databases">
        <title>Genomic Encyclopedia of Type Strains, Phase IV (KMG-IV): sequencing the most valuable type-strain genomes for metagenomic binning, comparative biology and taxonomic classification.</title>
        <authorList>
            <person name="Goeker M."/>
        </authorList>
    </citation>
    <scope>NUCLEOTIDE SEQUENCE</scope>
    <source>
        <strain evidence="1">DSM 23230</strain>
    </source>
</reference>
<evidence type="ECO:0000313" key="2">
    <source>
        <dbReference type="Proteomes" id="UP000774000"/>
    </source>
</evidence>
<comment type="caution">
    <text evidence="1">The sequence shown here is derived from an EMBL/GenBank/DDBJ whole genome shotgun (WGS) entry which is preliminary data.</text>
</comment>
<keyword evidence="2" id="KW-1185">Reference proteome</keyword>
<dbReference type="Proteomes" id="UP000774000">
    <property type="component" value="Unassembled WGS sequence"/>
</dbReference>
<proteinExistence type="predicted"/>
<organism evidence="1 2">
    <name type="scientific">Halanaerobacter jeridensis</name>
    <dbReference type="NCBI Taxonomy" id="706427"/>
    <lineage>
        <taxon>Bacteria</taxon>
        <taxon>Bacillati</taxon>
        <taxon>Bacillota</taxon>
        <taxon>Clostridia</taxon>
        <taxon>Halanaerobiales</taxon>
        <taxon>Halobacteroidaceae</taxon>
        <taxon>Halanaerobacter</taxon>
    </lineage>
</organism>
<evidence type="ECO:0000313" key="1">
    <source>
        <dbReference type="EMBL" id="MBM7557380.1"/>
    </source>
</evidence>
<protein>
    <submittedName>
        <fullName evidence="1">Uncharacterized protein</fullName>
    </submittedName>
</protein>
<dbReference type="RefSeq" id="WP_204702136.1">
    <property type="nucleotide sequence ID" value="NZ_JAFBDQ010000012.1"/>
</dbReference>
<name>A0A938XTR8_9FIRM</name>
<gene>
    <name evidence="1" type="ORF">JOC47_002246</name>
</gene>
<accession>A0A938XTR8</accession>
<sequence>MSHNPSNEENSWQDKAKKYGKVVLVVLIAIWIFNIAQGAQNLAEENKKYVQKPNFEIATVPGGPQRFKTSFQGYLERSEKDIKADKYLWSTLIIENTGGTLAEGITINDVAAAPIAEVGYEDPGYGFTEIKVKHKSGEQKATIDVESLELGENLKIFIAFKPQEIAKPYDQSSKQQWAQIYDTYQVKINVKAEKSQETLYLDGLPQLNS</sequence>
<dbReference type="AlphaFoldDB" id="A0A938XTR8"/>
<dbReference type="EMBL" id="JAFBDQ010000012">
    <property type="protein sequence ID" value="MBM7557380.1"/>
    <property type="molecule type" value="Genomic_DNA"/>
</dbReference>